<protein>
    <submittedName>
        <fullName evidence="7">Response regulator</fullName>
    </submittedName>
</protein>
<dbReference type="InterPro" id="IPR018062">
    <property type="entry name" value="HTH_AraC-typ_CS"/>
</dbReference>
<dbReference type="InterPro" id="IPR009057">
    <property type="entry name" value="Homeodomain-like_sf"/>
</dbReference>
<evidence type="ECO:0000256" key="1">
    <source>
        <dbReference type="ARBA" id="ARBA00023015"/>
    </source>
</evidence>
<keyword evidence="8" id="KW-1185">Reference proteome</keyword>
<evidence type="ECO:0000313" key="7">
    <source>
        <dbReference type="EMBL" id="NOU85993.1"/>
    </source>
</evidence>
<evidence type="ECO:0000256" key="4">
    <source>
        <dbReference type="PROSITE-ProRule" id="PRU00169"/>
    </source>
</evidence>
<dbReference type="EMBL" id="WHOC01000046">
    <property type="protein sequence ID" value="NOU85993.1"/>
    <property type="molecule type" value="Genomic_DNA"/>
</dbReference>
<dbReference type="PANTHER" id="PTHR43280:SF10">
    <property type="entry name" value="REGULATORY PROTEIN POCR"/>
    <property type="match status" value="1"/>
</dbReference>
<feature type="domain" description="Response regulatory" evidence="6">
    <location>
        <begin position="3"/>
        <end position="120"/>
    </location>
</feature>
<dbReference type="SUPFAM" id="SSF46689">
    <property type="entry name" value="Homeodomain-like"/>
    <property type="match status" value="2"/>
</dbReference>
<dbReference type="Proteomes" id="UP000658690">
    <property type="component" value="Unassembled WGS sequence"/>
</dbReference>
<sequence length="531" mass="61499">MMKVMLVDDDVPMIKYLHKLIPWNEMGLQITATAQSGAKALQMFQETKPHLVITDIGMPKMDGIELADRLKQMNPDVRIIFLTCHEDFHYAREAVKLKADDYLIKDELTADTLKQSVEKAVRLIGFMRDRSENISYREEVDRNRDLLKRSFWKQIVAGDYSEVTLSSGRKLGIDWKDLHFMLGLIHIDYSSLLRCYDLKDAQLIYYAIYNIAQELAESLKGVTVFAHEGLELYFVMNYQRNLVVNAHETFRRFAADLQSNAEAYLKVGTYFVYSYEFQGLKEIGKTLGELKLYNCSLYYEKASFHTMPSSHSRSFMNVFDPSGESFKETLLQAYRDKDIDAISDIIDNVAKQTAADLSSPSSLIAQLSQWVRLLEYDSGYDKDHALFHSGLERTVRLQETLQSVKGRIKTILFENYSDELSGIDKHKLQMIDRYIMEHLSENISLVSIANHLYLNPSYFSRYFKKMSGVNFTDYVHHSKMKIALQLLKNREMTIEMIAAKLGYSDRTYFSKVFKKYNGISPVDYKGKYGKL</sequence>
<keyword evidence="4" id="KW-0597">Phosphoprotein</keyword>
<dbReference type="InterPro" id="IPR018060">
    <property type="entry name" value="HTH_AraC"/>
</dbReference>
<evidence type="ECO:0000259" key="6">
    <source>
        <dbReference type="PROSITE" id="PS50110"/>
    </source>
</evidence>
<dbReference type="PROSITE" id="PS01124">
    <property type="entry name" value="HTH_ARAC_FAMILY_2"/>
    <property type="match status" value="1"/>
</dbReference>
<keyword evidence="1" id="KW-0805">Transcription regulation</keyword>
<dbReference type="Pfam" id="PF00072">
    <property type="entry name" value="Response_reg"/>
    <property type="match status" value="1"/>
</dbReference>
<dbReference type="PROSITE" id="PS50110">
    <property type="entry name" value="RESPONSE_REGULATORY"/>
    <property type="match status" value="1"/>
</dbReference>
<dbReference type="SMART" id="SM00342">
    <property type="entry name" value="HTH_ARAC"/>
    <property type="match status" value="1"/>
</dbReference>
<name>A0ABX1YXY6_9BACL</name>
<evidence type="ECO:0000313" key="8">
    <source>
        <dbReference type="Proteomes" id="UP000658690"/>
    </source>
</evidence>
<dbReference type="SUPFAM" id="SSF52172">
    <property type="entry name" value="CheY-like"/>
    <property type="match status" value="1"/>
</dbReference>
<dbReference type="SMART" id="SM00448">
    <property type="entry name" value="REC"/>
    <property type="match status" value="1"/>
</dbReference>
<dbReference type="PROSITE" id="PS00041">
    <property type="entry name" value="HTH_ARAC_FAMILY_1"/>
    <property type="match status" value="1"/>
</dbReference>
<dbReference type="PRINTS" id="PR00032">
    <property type="entry name" value="HTHARAC"/>
</dbReference>
<reference evidence="7 8" key="1">
    <citation type="submission" date="2019-10" db="EMBL/GenBank/DDBJ databases">
        <title>Description of Paenibacillus choica sp. nov.</title>
        <authorList>
            <person name="Carlier A."/>
            <person name="Qi S."/>
        </authorList>
    </citation>
    <scope>NUCLEOTIDE SEQUENCE [LARGE SCALE GENOMIC DNA]</scope>
    <source>
        <strain evidence="7 8">LMG 31460</strain>
    </source>
</reference>
<dbReference type="Gene3D" id="1.10.10.60">
    <property type="entry name" value="Homeodomain-like"/>
    <property type="match status" value="2"/>
</dbReference>
<feature type="modified residue" description="4-aspartylphosphate" evidence="4">
    <location>
        <position position="55"/>
    </location>
</feature>
<dbReference type="Gene3D" id="3.40.50.2300">
    <property type="match status" value="1"/>
</dbReference>
<dbReference type="PANTHER" id="PTHR43280">
    <property type="entry name" value="ARAC-FAMILY TRANSCRIPTIONAL REGULATOR"/>
    <property type="match status" value="1"/>
</dbReference>
<dbReference type="InterPro" id="IPR020449">
    <property type="entry name" value="Tscrpt_reg_AraC-type_HTH"/>
</dbReference>
<comment type="caution">
    <text evidence="7">The sequence shown here is derived from an EMBL/GenBank/DDBJ whole genome shotgun (WGS) entry which is preliminary data.</text>
</comment>
<accession>A0ABX1YXY6</accession>
<gene>
    <name evidence="7" type="ORF">GC102_09415</name>
</gene>
<keyword evidence="2" id="KW-0238">DNA-binding</keyword>
<feature type="domain" description="HTH araC/xylS-type" evidence="5">
    <location>
        <begin position="429"/>
        <end position="527"/>
    </location>
</feature>
<dbReference type="InterPro" id="IPR011006">
    <property type="entry name" value="CheY-like_superfamily"/>
</dbReference>
<dbReference type="Pfam" id="PF12833">
    <property type="entry name" value="HTH_18"/>
    <property type="match status" value="1"/>
</dbReference>
<keyword evidence="3" id="KW-0804">Transcription</keyword>
<organism evidence="7 8">
    <name type="scientific">Paenibacillus germinis</name>
    <dbReference type="NCBI Taxonomy" id="2654979"/>
    <lineage>
        <taxon>Bacteria</taxon>
        <taxon>Bacillati</taxon>
        <taxon>Bacillota</taxon>
        <taxon>Bacilli</taxon>
        <taxon>Bacillales</taxon>
        <taxon>Paenibacillaceae</taxon>
        <taxon>Paenibacillus</taxon>
    </lineage>
</organism>
<dbReference type="InterPro" id="IPR001789">
    <property type="entry name" value="Sig_transdc_resp-reg_receiver"/>
</dbReference>
<evidence type="ECO:0000256" key="2">
    <source>
        <dbReference type="ARBA" id="ARBA00023125"/>
    </source>
</evidence>
<dbReference type="RefSeq" id="WP_171689293.1">
    <property type="nucleotide sequence ID" value="NZ_WHOC01000046.1"/>
</dbReference>
<evidence type="ECO:0000259" key="5">
    <source>
        <dbReference type="PROSITE" id="PS01124"/>
    </source>
</evidence>
<evidence type="ECO:0000256" key="3">
    <source>
        <dbReference type="ARBA" id="ARBA00023163"/>
    </source>
</evidence>
<dbReference type="CDD" id="cd17536">
    <property type="entry name" value="REC_YesN-like"/>
    <property type="match status" value="1"/>
</dbReference>
<proteinExistence type="predicted"/>